<sequence length="83" mass="8496">MTSIAKYGPPGSDKFAGLSIHGPHNPAGVINLNPNRDSDSGGVAGVLKMNIIAKPGPEGSDNFVGLSIHCTYNPAGEINLNPN</sequence>
<name>A0A644UW01_9ZZZZ</name>
<reference evidence="1" key="1">
    <citation type="submission" date="2019-08" db="EMBL/GenBank/DDBJ databases">
        <authorList>
            <person name="Kucharzyk K."/>
            <person name="Murdoch R.W."/>
            <person name="Higgins S."/>
            <person name="Loffler F."/>
        </authorList>
    </citation>
    <scope>NUCLEOTIDE SEQUENCE</scope>
</reference>
<organism evidence="1">
    <name type="scientific">bioreactor metagenome</name>
    <dbReference type="NCBI Taxonomy" id="1076179"/>
    <lineage>
        <taxon>unclassified sequences</taxon>
        <taxon>metagenomes</taxon>
        <taxon>ecological metagenomes</taxon>
    </lineage>
</organism>
<accession>A0A644UW01</accession>
<comment type="caution">
    <text evidence="1">The sequence shown here is derived from an EMBL/GenBank/DDBJ whole genome shotgun (WGS) entry which is preliminary data.</text>
</comment>
<dbReference type="EMBL" id="VSSQ01000171">
    <property type="protein sequence ID" value="MPL83031.1"/>
    <property type="molecule type" value="Genomic_DNA"/>
</dbReference>
<evidence type="ECO:0000313" key="1">
    <source>
        <dbReference type="EMBL" id="MPL83031.1"/>
    </source>
</evidence>
<protein>
    <submittedName>
        <fullName evidence="1">Uncharacterized protein</fullName>
    </submittedName>
</protein>
<proteinExistence type="predicted"/>
<gene>
    <name evidence="1" type="ORF">SDC9_28981</name>
</gene>
<dbReference type="AlphaFoldDB" id="A0A644UW01"/>